<dbReference type="EMBL" id="JAOQBH010000004">
    <property type="protein sequence ID" value="KAJ4137258.1"/>
    <property type="molecule type" value="Genomic_DNA"/>
</dbReference>
<comment type="caution">
    <text evidence="2">The sequence shown here is derived from an EMBL/GenBank/DDBJ whole genome shotgun (WGS) entry which is preliminary data.</text>
</comment>
<feature type="region of interest" description="Disordered" evidence="1">
    <location>
        <begin position="319"/>
        <end position="427"/>
    </location>
</feature>
<protein>
    <submittedName>
        <fullName evidence="2">Uncharacterized protein</fullName>
    </submittedName>
</protein>
<feature type="compositionally biased region" description="Acidic residues" evidence="1">
    <location>
        <begin position="321"/>
        <end position="347"/>
    </location>
</feature>
<accession>A0ABQ8RK99</accession>
<keyword evidence="3" id="KW-1185">Reference proteome</keyword>
<gene>
    <name evidence="2" type="ORF">NW768_002840</name>
</gene>
<reference evidence="2" key="1">
    <citation type="submission" date="2022-09" db="EMBL/GenBank/DDBJ databases">
        <title>Fusarium specimens isolated from Avocado Roots.</title>
        <authorList>
            <person name="Stajich J."/>
            <person name="Roper C."/>
            <person name="Heimlech-Rivalta G."/>
        </authorList>
    </citation>
    <scope>NUCLEOTIDE SEQUENCE</scope>
    <source>
        <strain evidence="2">CF00095</strain>
    </source>
</reference>
<dbReference type="Proteomes" id="UP001152024">
    <property type="component" value="Unassembled WGS sequence"/>
</dbReference>
<feature type="compositionally biased region" description="Low complexity" evidence="1">
    <location>
        <begin position="394"/>
        <end position="408"/>
    </location>
</feature>
<evidence type="ECO:0000313" key="3">
    <source>
        <dbReference type="Proteomes" id="UP001152024"/>
    </source>
</evidence>
<sequence>MNHHPRHPKERMMTQQDADAGRNLALQITHEIQRNKPTYELYYDDVMCILSNPNCFDRALSPGLTHIDILDYIDSHRVYFELRAKKSNEQPAPRSGSAKAEASARDLYRCILEGTPYPPNAHIFPYAATRISKAVDKTKACFVVIQHKYGFQLYMKWYPKASTKGGFELKINLIGINERMHSWLDTGIWTFKPLGTSRSGSKYFTRVILYWLPACPRQEGPAILDNGPGDSVTHVFDQLEAAYHAGFEPRTPAKGRGVYKARFADGEEIKSGHIIEIPHRDQKECEEFMDVINFQWFGMFGLTIRGVTKDATPDDVAVAVAEDEEDDEDEDEEDDDDEDKDDEDDGDYGGKGKRKATLTSMPRSYLPVRITSSVPSGPPAAPPRSPSSFMPGTRQTRQVRQARQASQAGPSGSGYGTIGRKSGRGGN</sequence>
<feature type="compositionally biased region" description="Pro residues" evidence="1">
    <location>
        <begin position="376"/>
        <end position="385"/>
    </location>
</feature>
<name>A0ABQ8RK99_FUSEQ</name>
<proteinExistence type="predicted"/>
<evidence type="ECO:0000256" key="1">
    <source>
        <dbReference type="SAM" id="MobiDB-lite"/>
    </source>
</evidence>
<evidence type="ECO:0000313" key="2">
    <source>
        <dbReference type="EMBL" id="KAJ4137258.1"/>
    </source>
</evidence>
<organism evidence="2 3">
    <name type="scientific">Fusarium equiseti</name>
    <name type="common">Fusarium scirpi</name>
    <dbReference type="NCBI Taxonomy" id="61235"/>
    <lineage>
        <taxon>Eukaryota</taxon>
        <taxon>Fungi</taxon>
        <taxon>Dikarya</taxon>
        <taxon>Ascomycota</taxon>
        <taxon>Pezizomycotina</taxon>
        <taxon>Sordariomycetes</taxon>
        <taxon>Hypocreomycetidae</taxon>
        <taxon>Hypocreales</taxon>
        <taxon>Nectriaceae</taxon>
        <taxon>Fusarium</taxon>
        <taxon>Fusarium incarnatum-equiseti species complex</taxon>
    </lineage>
</organism>